<gene>
    <name evidence="2" type="ORF">Zm00014a_011415</name>
</gene>
<comment type="caution">
    <text evidence="2">The sequence shown here is derived from an EMBL/GenBank/DDBJ whole genome shotgun (WGS) entry which is preliminary data.</text>
</comment>
<feature type="region of interest" description="Disordered" evidence="1">
    <location>
        <begin position="1"/>
        <end position="173"/>
    </location>
</feature>
<evidence type="ECO:0000256" key="1">
    <source>
        <dbReference type="SAM" id="MobiDB-lite"/>
    </source>
</evidence>
<sequence>MDKRKGEQHGCDRASPERLGWEKNSSSTRLSAQGNQHRIWGRVGTMGELMAGAGEGDKGDRGAGTLGKGSRHGWVRCRKRGPGRTPNRTMDAAGKLHGIHGRGSSASSPTRGRDGQEDEQRRPAMVEPGEDEGGCGERTPEEGDGGQRHFEQARREELAGKRSPEGERKAGRD</sequence>
<feature type="compositionally biased region" description="Basic and acidic residues" evidence="1">
    <location>
        <begin position="111"/>
        <end position="124"/>
    </location>
</feature>
<accession>A0A317YJ93</accession>
<evidence type="ECO:0000313" key="2">
    <source>
        <dbReference type="EMBL" id="PWZ58683.1"/>
    </source>
</evidence>
<feature type="compositionally biased region" description="Basic and acidic residues" evidence="1">
    <location>
        <begin position="1"/>
        <end position="21"/>
    </location>
</feature>
<reference evidence="2" key="1">
    <citation type="journal article" date="2018" name="Nat. Genet.">
        <title>Extensive intraspecific gene order and gene structural variations between Mo17 and other maize genomes.</title>
        <authorList>
            <person name="Sun S."/>
            <person name="Zhou Y."/>
            <person name="Chen J."/>
            <person name="Shi J."/>
            <person name="Zhao H."/>
            <person name="Zhao H."/>
            <person name="Song W."/>
            <person name="Zhang M."/>
            <person name="Cui Y."/>
            <person name="Dong X."/>
            <person name="Liu H."/>
            <person name="Ma X."/>
            <person name="Jiao Y."/>
            <person name="Wang B."/>
            <person name="Wei X."/>
            <person name="Stein J.C."/>
            <person name="Glaubitz J.C."/>
            <person name="Lu F."/>
            <person name="Yu G."/>
            <person name="Liang C."/>
            <person name="Fengler K."/>
            <person name="Li B."/>
            <person name="Rafalski A."/>
            <person name="Schnable P.S."/>
            <person name="Ware D.H."/>
            <person name="Buckler E.S."/>
            <person name="Lai J."/>
        </authorList>
    </citation>
    <scope>NUCLEOTIDE SEQUENCE [LARGE SCALE GENOMIC DNA]</scope>
    <source>
        <tissue evidence="2">Seedling</tissue>
    </source>
</reference>
<feature type="compositionally biased region" description="Basic residues" evidence="1">
    <location>
        <begin position="69"/>
        <end position="82"/>
    </location>
</feature>
<dbReference type="AlphaFoldDB" id="A0A317YJ93"/>
<protein>
    <submittedName>
        <fullName evidence="2">Uncharacterized protein</fullName>
    </submittedName>
</protein>
<name>A0A317YJ93_MAIZE</name>
<feature type="compositionally biased region" description="Polar residues" evidence="1">
    <location>
        <begin position="23"/>
        <end position="36"/>
    </location>
</feature>
<proteinExistence type="predicted"/>
<feature type="compositionally biased region" description="Basic and acidic residues" evidence="1">
    <location>
        <begin position="138"/>
        <end position="173"/>
    </location>
</feature>
<organism evidence="2">
    <name type="scientific">Zea mays</name>
    <name type="common">Maize</name>
    <dbReference type="NCBI Taxonomy" id="4577"/>
    <lineage>
        <taxon>Eukaryota</taxon>
        <taxon>Viridiplantae</taxon>
        <taxon>Streptophyta</taxon>
        <taxon>Embryophyta</taxon>
        <taxon>Tracheophyta</taxon>
        <taxon>Spermatophyta</taxon>
        <taxon>Magnoliopsida</taxon>
        <taxon>Liliopsida</taxon>
        <taxon>Poales</taxon>
        <taxon>Poaceae</taxon>
        <taxon>PACMAD clade</taxon>
        <taxon>Panicoideae</taxon>
        <taxon>Andropogonodae</taxon>
        <taxon>Andropogoneae</taxon>
        <taxon>Tripsacinae</taxon>
        <taxon>Zea</taxon>
    </lineage>
</organism>
<dbReference type="EMBL" id="NCVQ01000001">
    <property type="protein sequence ID" value="PWZ58683.1"/>
    <property type="molecule type" value="Genomic_DNA"/>
</dbReference>
<dbReference type="Proteomes" id="UP000251960">
    <property type="component" value="Chromosome 1"/>
</dbReference>